<dbReference type="Proteomes" id="UP000075902">
    <property type="component" value="Unassembled WGS sequence"/>
</dbReference>
<evidence type="ECO:0000313" key="2">
    <source>
        <dbReference type="EnsemblMetazoa" id="AMEC022031-PA"/>
    </source>
</evidence>
<organism evidence="2 3">
    <name type="scientific">Anopheles melas</name>
    <dbReference type="NCBI Taxonomy" id="34690"/>
    <lineage>
        <taxon>Eukaryota</taxon>
        <taxon>Metazoa</taxon>
        <taxon>Ecdysozoa</taxon>
        <taxon>Arthropoda</taxon>
        <taxon>Hexapoda</taxon>
        <taxon>Insecta</taxon>
        <taxon>Pterygota</taxon>
        <taxon>Neoptera</taxon>
        <taxon>Endopterygota</taxon>
        <taxon>Diptera</taxon>
        <taxon>Nematocera</taxon>
        <taxon>Culicoidea</taxon>
        <taxon>Culicidae</taxon>
        <taxon>Anophelinae</taxon>
        <taxon>Anopheles</taxon>
    </lineage>
</organism>
<name>A0A182UKF0_9DIPT</name>
<dbReference type="EnsemblMetazoa" id="AMEC022031-RA">
    <property type="protein sequence ID" value="AMEC022031-PA"/>
    <property type="gene ID" value="AMEC022031"/>
</dbReference>
<accession>A0A182UKF0</accession>
<keyword evidence="3" id="KW-1185">Reference proteome</keyword>
<reference evidence="3" key="1">
    <citation type="submission" date="2014-01" db="EMBL/GenBank/DDBJ databases">
        <title>The Genome Sequence of Anopheles melas CM1001059_A (V2).</title>
        <authorList>
            <consortium name="The Broad Institute Genomics Platform"/>
            <person name="Neafsey D.E."/>
            <person name="Besansky N."/>
            <person name="Howell P."/>
            <person name="Walton C."/>
            <person name="Young S.K."/>
            <person name="Zeng Q."/>
            <person name="Gargeya S."/>
            <person name="Fitzgerald M."/>
            <person name="Haas B."/>
            <person name="Abouelleil A."/>
            <person name="Allen A.W."/>
            <person name="Alvarado L."/>
            <person name="Arachchi H.M."/>
            <person name="Berlin A.M."/>
            <person name="Chapman S.B."/>
            <person name="Gainer-Dewar J."/>
            <person name="Goldberg J."/>
            <person name="Griggs A."/>
            <person name="Gujja S."/>
            <person name="Hansen M."/>
            <person name="Howarth C."/>
            <person name="Imamovic A."/>
            <person name="Ireland A."/>
            <person name="Larimer J."/>
            <person name="McCowan C."/>
            <person name="Murphy C."/>
            <person name="Pearson M."/>
            <person name="Poon T.W."/>
            <person name="Priest M."/>
            <person name="Roberts A."/>
            <person name="Saif S."/>
            <person name="Shea T."/>
            <person name="Sisk P."/>
            <person name="Sykes S."/>
            <person name="Wortman J."/>
            <person name="Nusbaum C."/>
            <person name="Birren B."/>
        </authorList>
    </citation>
    <scope>NUCLEOTIDE SEQUENCE [LARGE SCALE GENOMIC DNA]</scope>
    <source>
        <strain evidence="3">CM1001059</strain>
    </source>
</reference>
<sequence>MLTTTHCHIFAVSLGRNWVLLLLLLRLFPLPHARNAECSQVLPVILAELPGYKRHRIVGGLCLRRRLLVSLWAGELLSLRYLHHFQLAADSIAFSFASCARSTGAAATTALIASCCCRCRLLSSRKCFSRVYRVYSSYLSG</sequence>
<proteinExistence type="predicted"/>
<evidence type="ECO:0000256" key="1">
    <source>
        <dbReference type="SAM" id="SignalP"/>
    </source>
</evidence>
<protein>
    <recommendedName>
        <fullName evidence="4">Secreted protein</fullName>
    </recommendedName>
</protein>
<reference evidence="2" key="2">
    <citation type="submission" date="2020-05" db="UniProtKB">
        <authorList>
            <consortium name="EnsemblMetazoa"/>
        </authorList>
    </citation>
    <scope>IDENTIFICATION</scope>
    <source>
        <strain evidence="2">CM1001059</strain>
    </source>
</reference>
<feature type="chain" id="PRO_5008138368" description="Secreted protein" evidence="1">
    <location>
        <begin position="34"/>
        <end position="141"/>
    </location>
</feature>
<keyword evidence="1" id="KW-0732">Signal</keyword>
<dbReference type="VEuPathDB" id="VectorBase:AMEC022031"/>
<evidence type="ECO:0000313" key="3">
    <source>
        <dbReference type="Proteomes" id="UP000075902"/>
    </source>
</evidence>
<evidence type="ECO:0008006" key="4">
    <source>
        <dbReference type="Google" id="ProtNLM"/>
    </source>
</evidence>
<dbReference type="AlphaFoldDB" id="A0A182UKF0"/>
<feature type="signal peptide" evidence="1">
    <location>
        <begin position="1"/>
        <end position="33"/>
    </location>
</feature>